<gene>
    <name evidence="2" type="ORF">E1N52_41640</name>
</gene>
<dbReference type="AlphaFoldDB" id="A0A4R5L0V2"/>
<comment type="caution">
    <text evidence="2">The sequence shown here is derived from an EMBL/GenBank/DDBJ whole genome shotgun (WGS) entry which is preliminary data.</text>
</comment>
<dbReference type="Pfam" id="PF12728">
    <property type="entry name" value="HTH_17"/>
    <property type="match status" value="1"/>
</dbReference>
<dbReference type="EMBL" id="SMOD01000079">
    <property type="protein sequence ID" value="TDG02094.1"/>
    <property type="molecule type" value="Genomic_DNA"/>
</dbReference>
<accession>A0A4R5L0V2</accession>
<proteinExistence type="predicted"/>
<feature type="domain" description="Helix-turn-helix" evidence="1">
    <location>
        <begin position="27"/>
        <end position="76"/>
    </location>
</feature>
<protein>
    <submittedName>
        <fullName evidence="2">DNA-binding protein</fullName>
    </submittedName>
</protein>
<dbReference type="SUPFAM" id="SSF46955">
    <property type="entry name" value="Putative DNA-binding domain"/>
    <property type="match status" value="1"/>
</dbReference>
<evidence type="ECO:0000313" key="2">
    <source>
        <dbReference type="EMBL" id="TDG02094.1"/>
    </source>
</evidence>
<evidence type="ECO:0000313" key="3">
    <source>
        <dbReference type="Proteomes" id="UP000295606"/>
    </source>
</evidence>
<dbReference type="InterPro" id="IPR041657">
    <property type="entry name" value="HTH_17"/>
</dbReference>
<dbReference type="Proteomes" id="UP000295606">
    <property type="component" value="Unassembled WGS sequence"/>
</dbReference>
<dbReference type="GO" id="GO:0003677">
    <property type="term" value="F:DNA binding"/>
    <property type="evidence" value="ECO:0007669"/>
    <property type="project" value="UniProtKB-KW"/>
</dbReference>
<dbReference type="InterPro" id="IPR009061">
    <property type="entry name" value="DNA-bd_dom_put_sf"/>
</dbReference>
<organism evidence="2 3">
    <name type="scientific">Paraburkholderia guartelaensis</name>
    <dbReference type="NCBI Taxonomy" id="2546446"/>
    <lineage>
        <taxon>Bacteria</taxon>
        <taxon>Pseudomonadati</taxon>
        <taxon>Pseudomonadota</taxon>
        <taxon>Betaproteobacteria</taxon>
        <taxon>Burkholderiales</taxon>
        <taxon>Burkholderiaceae</taxon>
        <taxon>Paraburkholderia</taxon>
    </lineage>
</organism>
<reference evidence="2 3" key="1">
    <citation type="submission" date="2019-03" db="EMBL/GenBank/DDBJ databases">
        <title>Paraburkholderia sp. isolated from native Mimosa gymnas in Guartela State Park, Brazil.</title>
        <authorList>
            <person name="Paulitsch F."/>
            <person name="Hungria M."/>
            <person name="Delamuta J.R.M."/>
            <person name="Ribeiro R.A."/>
            <person name="Dall'Agnol R."/>
            <person name="Silva J.S.B."/>
        </authorList>
    </citation>
    <scope>NUCLEOTIDE SEQUENCE [LARGE SCALE GENOMIC DNA]</scope>
    <source>
        <strain evidence="2 3">CNPSo 3008</strain>
    </source>
</reference>
<dbReference type="OrthoDB" id="6615103at2"/>
<dbReference type="RefSeq" id="WP_133190769.1">
    <property type="nucleotide sequence ID" value="NZ_SMOD01000079.1"/>
</dbReference>
<sequence>MENIQTPHDARAAIAVGLTARGIEPALTTDEAAVALGLKPQTLHKWACLENGPIRPVRVGRRLAWSAADVRALLAGGTK</sequence>
<name>A0A4R5L0V2_9BURK</name>
<evidence type="ECO:0000259" key="1">
    <source>
        <dbReference type="Pfam" id="PF12728"/>
    </source>
</evidence>
<keyword evidence="2" id="KW-0238">DNA-binding</keyword>